<name>A0ABT1JN59_ACTCY</name>
<evidence type="ECO:0000313" key="1">
    <source>
        <dbReference type="EMBL" id="MCP2333571.1"/>
    </source>
</evidence>
<dbReference type="Proteomes" id="UP000791080">
    <property type="component" value="Unassembled WGS sequence"/>
</dbReference>
<proteinExistence type="predicted"/>
<protein>
    <submittedName>
        <fullName evidence="1">Uncharacterized protein</fullName>
    </submittedName>
</protein>
<sequence>MSGPPPDVVMPGNAVGEVVVWWPAQYRPVPLRVEASRLGVVLRPEHAPAEPVGLPCVQARRVAGALLVPDADAVATAITTGPGIVASLMVTSLSRLGGKVLTLTSAGAPPLTWVLPVLWRPPHDRGLTLTHPQRAGELIGQAASAAAVDTLT</sequence>
<reference evidence="1 2" key="1">
    <citation type="submission" date="2013-07" db="EMBL/GenBank/DDBJ databases">
        <authorList>
            <consortium name="DOE Joint Genome Institute"/>
            <person name="Reeve W."/>
            <person name="Huntemann M."/>
            <person name="Han J."/>
            <person name="Chen A."/>
            <person name="Kyrpides N."/>
            <person name="Mavromatis K."/>
            <person name="Markowitz V."/>
            <person name="Palaniappan K."/>
            <person name="Ivanova N."/>
            <person name="Schaumberg A."/>
            <person name="Pati A."/>
            <person name="Liolios K."/>
            <person name="Nordberg H.P."/>
            <person name="Cantor M.N."/>
            <person name="Hua S.X."/>
            <person name="Woyke T."/>
        </authorList>
    </citation>
    <scope>NUCLEOTIDE SEQUENCE [LARGE SCALE GENOMIC DNA]</scope>
    <source>
        <strain evidence="1 2">DSM 43889</strain>
    </source>
</reference>
<organism evidence="1 2">
    <name type="scientific">Actinoalloteichus caeruleus DSM 43889</name>
    <dbReference type="NCBI Taxonomy" id="1120930"/>
    <lineage>
        <taxon>Bacteria</taxon>
        <taxon>Bacillati</taxon>
        <taxon>Actinomycetota</taxon>
        <taxon>Actinomycetes</taxon>
        <taxon>Pseudonocardiales</taxon>
        <taxon>Pseudonocardiaceae</taxon>
        <taxon>Actinoalloteichus</taxon>
        <taxon>Actinoalloteichus cyanogriseus</taxon>
    </lineage>
</organism>
<gene>
    <name evidence="1" type="ORF">G443_003841</name>
</gene>
<evidence type="ECO:0000313" key="2">
    <source>
        <dbReference type="Proteomes" id="UP000791080"/>
    </source>
</evidence>
<comment type="caution">
    <text evidence="1">The sequence shown here is derived from an EMBL/GenBank/DDBJ whole genome shotgun (WGS) entry which is preliminary data.</text>
</comment>
<reference evidence="1 2" key="2">
    <citation type="submission" date="2022-06" db="EMBL/GenBank/DDBJ databases">
        <title>Genomic Encyclopedia of Type Strains, Phase I: the one thousand microbial genomes (KMG-I) project.</title>
        <authorList>
            <person name="Kyrpides N."/>
        </authorList>
    </citation>
    <scope>NUCLEOTIDE SEQUENCE [LARGE SCALE GENOMIC DNA]</scope>
    <source>
        <strain evidence="1 2">DSM 43889</strain>
    </source>
</reference>
<keyword evidence="2" id="KW-1185">Reference proteome</keyword>
<dbReference type="EMBL" id="AUBJ02000001">
    <property type="protein sequence ID" value="MCP2333571.1"/>
    <property type="molecule type" value="Genomic_DNA"/>
</dbReference>
<dbReference type="RefSeq" id="WP_026419413.1">
    <property type="nucleotide sequence ID" value="NZ_AUBJ02000001.1"/>
</dbReference>
<accession>A0ABT1JN59</accession>